<sequence length="504" mass="58280">MRADKLAANPIRKAKTYVAARRKHENKTGLQQALGETAASEEKDTCEHVELMYNCEPHRETEYDVSRLSPSQELQLVPTKPSGPHLIRRLRYVEAHPTKFGKRTNHTEYCIEHSPFSVGILEHQVCHLLKRTRRCCIKMIKSTNKDQLRFKLEPEEAGIWHKGTTPAFKIHNSTSRLARDLKDLGGGYPRESCTGLLMRVCEAHYPPSTGIHCRLARIDFDDSSGVPRSVPRKTPAFFQNLDAEPPSQDNIKNAPVKSIKALHMFIFESEGDRKNRSRLRGFKGFDFDENSKEFETKLEYVVKTLQVGELISITNLLCLDNDGDKDDLSRKICCHLMNLSMLEKNEVNEDDEDDKDDDEDDTDDAEQYDVVTASKKKNKFKRNLQTFESLRENSMKLVKTKKEPEIKEEVMKKQDMKYKKEEGKQIRCFNCGLKGHRSTDRKFKEKGTKCFKCNNYGHRAKECKEDNKQKKQSEILKKSSPTVYLSNSLQDEEPPENHEIYNRE</sequence>
<dbReference type="SMART" id="SM00343">
    <property type="entry name" value="ZnF_C2HC"/>
    <property type="match status" value="2"/>
</dbReference>
<dbReference type="InterPro" id="IPR001878">
    <property type="entry name" value="Znf_CCHC"/>
</dbReference>
<reference evidence="4" key="1">
    <citation type="journal article" date="2020" name="J Insects Food Feed">
        <title>The yellow mealworm (Tenebrio molitor) genome: a resource for the emerging insects as food and feed industry.</title>
        <authorList>
            <person name="Eriksson T."/>
            <person name="Andere A."/>
            <person name="Kelstrup H."/>
            <person name="Emery V."/>
            <person name="Picard C."/>
        </authorList>
    </citation>
    <scope>NUCLEOTIDE SEQUENCE</scope>
    <source>
        <strain evidence="4">Stoneville</strain>
        <tissue evidence="4">Whole head</tissue>
    </source>
</reference>
<feature type="domain" description="CCHC-type" evidence="3">
    <location>
        <begin position="449"/>
        <end position="465"/>
    </location>
</feature>
<feature type="region of interest" description="Disordered" evidence="2">
    <location>
        <begin position="22"/>
        <end position="41"/>
    </location>
</feature>
<dbReference type="Pfam" id="PF00098">
    <property type="entry name" value="zf-CCHC"/>
    <property type="match status" value="1"/>
</dbReference>
<feature type="region of interest" description="Disordered" evidence="2">
    <location>
        <begin position="345"/>
        <end position="368"/>
    </location>
</feature>
<gene>
    <name evidence="4" type="ORF">GEV33_010680</name>
</gene>
<accession>A0A8J6HDB0</accession>
<evidence type="ECO:0000256" key="2">
    <source>
        <dbReference type="SAM" id="MobiDB-lite"/>
    </source>
</evidence>
<protein>
    <recommendedName>
        <fullName evidence="3">CCHC-type domain-containing protein</fullName>
    </recommendedName>
</protein>
<feature type="compositionally biased region" description="Polar residues" evidence="2">
    <location>
        <begin position="479"/>
        <end position="489"/>
    </location>
</feature>
<evidence type="ECO:0000313" key="5">
    <source>
        <dbReference type="Proteomes" id="UP000719412"/>
    </source>
</evidence>
<feature type="compositionally biased region" description="Basic and acidic residues" evidence="2">
    <location>
        <begin position="495"/>
        <end position="504"/>
    </location>
</feature>
<dbReference type="EMBL" id="JABDTM020026279">
    <property type="protein sequence ID" value="KAH0812111.1"/>
    <property type="molecule type" value="Genomic_DNA"/>
</dbReference>
<feature type="compositionally biased region" description="Basic and acidic residues" evidence="2">
    <location>
        <begin position="462"/>
        <end position="477"/>
    </location>
</feature>
<comment type="caution">
    <text evidence="4">The sequence shown here is derived from an EMBL/GenBank/DDBJ whole genome shotgun (WGS) entry which is preliminary data.</text>
</comment>
<dbReference type="SUPFAM" id="SSF57756">
    <property type="entry name" value="Retrovirus zinc finger-like domains"/>
    <property type="match status" value="1"/>
</dbReference>
<dbReference type="Gene3D" id="4.10.60.10">
    <property type="entry name" value="Zinc finger, CCHC-type"/>
    <property type="match status" value="1"/>
</dbReference>
<reference evidence="4" key="2">
    <citation type="submission" date="2021-08" db="EMBL/GenBank/DDBJ databases">
        <authorList>
            <person name="Eriksson T."/>
        </authorList>
    </citation>
    <scope>NUCLEOTIDE SEQUENCE</scope>
    <source>
        <strain evidence="4">Stoneville</strain>
        <tissue evidence="4">Whole head</tissue>
    </source>
</reference>
<evidence type="ECO:0000259" key="3">
    <source>
        <dbReference type="PROSITE" id="PS50158"/>
    </source>
</evidence>
<keyword evidence="1" id="KW-0479">Metal-binding</keyword>
<dbReference type="AlphaFoldDB" id="A0A8J6HDB0"/>
<evidence type="ECO:0000256" key="1">
    <source>
        <dbReference type="PROSITE-ProRule" id="PRU00047"/>
    </source>
</evidence>
<name>A0A8J6HDB0_TENMO</name>
<feature type="compositionally biased region" description="Acidic residues" evidence="2">
    <location>
        <begin position="348"/>
        <end position="367"/>
    </location>
</feature>
<evidence type="ECO:0000313" key="4">
    <source>
        <dbReference type="EMBL" id="KAH0812111.1"/>
    </source>
</evidence>
<dbReference type="InterPro" id="IPR036875">
    <property type="entry name" value="Znf_CCHC_sf"/>
</dbReference>
<keyword evidence="1" id="KW-0862">Zinc</keyword>
<dbReference type="Proteomes" id="UP000719412">
    <property type="component" value="Unassembled WGS sequence"/>
</dbReference>
<keyword evidence="1" id="KW-0863">Zinc-finger</keyword>
<feature type="region of interest" description="Disordered" evidence="2">
    <location>
        <begin position="462"/>
        <end position="504"/>
    </location>
</feature>
<dbReference type="PROSITE" id="PS50158">
    <property type="entry name" value="ZF_CCHC"/>
    <property type="match status" value="1"/>
</dbReference>
<keyword evidence="5" id="KW-1185">Reference proteome</keyword>
<proteinExistence type="predicted"/>
<dbReference type="GO" id="GO:0008270">
    <property type="term" value="F:zinc ion binding"/>
    <property type="evidence" value="ECO:0007669"/>
    <property type="project" value="UniProtKB-KW"/>
</dbReference>
<dbReference type="GO" id="GO:0003676">
    <property type="term" value="F:nucleic acid binding"/>
    <property type="evidence" value="ECO:0007669"/>
    <property type="project" value="InterPro"/>
</dbReference>
<organism evidence="4 5">
    <name type="scientific">Tenebrio molitor</name>
    <name type="common">Yellow mealworm beetle</name>
    <dbReference type="NCBI Taxonomy" id="7067"/>
    <lineage>
        <taxon>Eukaryota</taxon>
        <taxon>Metazoa</taxon>
        <taxon>Ecdysozoa</taxon>
        <taxon>Arthropoda</taxon>
        <taxon>Hexapoda</taxon>
        <taxon>Insecta</taxon>
        <taxon>Pterygota</taxon>
        <taxon>Neoptera</taxon>
        <taxon>Endopterygota</taxon>
        <taxon>Coleoptera</taxon>
        <taxon>Polyphaga</taxon>
        <taxon>Cucujiformia</taxon>
        <taxon>Tenebrionidae</taxon>
        <taxon>Tenebrio</taxon>
    </lineage>
</organism>